<protein>
    <submittedName>
        <fullName evidence="3">Reverse transcriptase domain, reverse transcriptase zinc-binding domain protein</fullName>
    </submittedName>
</protein>
<organism evidence="3 4">
    <name type="scientific">Tanacetum coccineum</name>
    <dbReference type="NCBI Taxonomy" id="301880"/>
    <lineage>
        <taxon>Eukaryota</taxon>
        <taxon>Viridiplantae</taxon>
        <taxon>Streptophyta</taxon>
        <taxon>Embryophyta</taxon>
        <taxon>Tracheophyta</taxon>
        <taxon>Spermatophyta</taxon>
        <taxon>Magnoliopsida</taxon>
        <taxon>eudicotyledons</taxon>
        <taxon>Gunneridae</taxon>
        <taxon>Pentapetalae</taxon>
        <taxon>asterids</taxon>
        <taxon>campanulids</taxon>
        <taxon>Asterales</taxon>
        <taxon>Asteraceae</taxon>
        <taxon>Asteroideae</taxon>
        <taxon>Anthemideae</taxon>
        <taxon>Anthemidinae</taxon>
        <taxon>Tanacetum</taxon>
    </lineage>
</organism>
<keyword evidence="3" id="KW-0548">Nucleotidyltransferase</keyword>
<keyword evidence="3" id="KW-0808">Transferase</keyword>
<comment type="caution">
    <text evidence="3">The sequence shown here is derived from an EMBL/GenBank/DDBJ whole genome shotgun (WGS) entry which is preliminary data.</text>
</comment>
<evidence type="ECO:0000313" key="3">
    <source>
        <dbReference type="EMBL" id="GJS61792.1"/>
    </source>
</evidence>
<reference evidence="3" key="2">
    <citation type="submission" date="2022-01" db="EMBL/GenBank/DDBJ databases">
        <authorList>
            <person name="Yamashiro T."/>
            <person name="Shiraishi A."/>
            <person name="Satake H."/>
            <person name="Nakayama K."/>
        </authorList>
    </citation>
    <scope>NUCLEOTIDE SEQUENCE</scope>
</reference>
<dbReference type="Pfam" id="PF13966">
    <property type="entry name" value="zf-RVT"/>
    <property type="match status" value="1"/>
</dbReference>
<dbReference type="PANTHER" id="PTHR33116">
    <property type="entry name" value="REVERSE TRANSCRIPTASE ZINC-BINDING DOMAIN-CONTAINING PROTEIN-RELATED-RELATED"/>
    <property type="match status" value="1"/>
</dbReference>
<dbReference type="Proteomes" id="UP001151760">
    <property type="component" value="Unassembled WGS sequence"/>
</dbReference>
<evidence type="ECO:0000313" key="4">
    <source>
        <dbReference type="Proteomes" id="UP001151760"/>
    </source>
</evidence>
<dbReference type="InterPro" id="IPR026960">
    <property type="entry name" value="RVT-Znf"/>
</dbReference>
<reference evidence="3" key="1">
    <citation type="journal article" date="2022" name="Int. J. Mol. Sci.">
        <title>Draft Genome of Tanacetum Coccineum: Genomic Comparison of Closely Related Tanacetum-Family Plants.</title>
        <authorList>
            <person name="Yamashiro T."/>
            <person name="Shiraishi A."/>
            <person name="Nakayama K."/>
            <person name="Satake H."/>
        </authorList>
    </citation>
    <scope>NUCLEOTIDE SEQUENCE</scope>
</reference>
<feature type="domain" description="Reverse transcriptase zinc-binding" evidence="2">
    <location>
        <begin position="69"/>
        <end position="156"/>
    </location>
</feature>
<sequence>MGCFFDTLFLLRLASRVVMIVMKNIAVEYFLDLGNFKSRIVVGVDDTQVVVDKLDRIVWKTRNDMDSGFSVATVWDCIRPRGAKIDWYNLVWFSHNIPRHSIHLWLVIQRKLKTQDKLRQWDVSSNTNLNLLQCPLCERQPDSHDHLFFECIFSLQVPNPIYSLMASDSYACWMKWWLSSDPMARGSVYDFGYVLRVECQARAVLFFPSPRFFPLGFSWEGFLRRQSQMMSYYPSMQFWVGCGDSCSLKWFLPIGVIVSVVG</sequence>
<keyword evidence="4" id="KW-1185">Reference proteome</keyword>
<keyword evidence="3" id="KW-0695">RNA-directed DNA polymerase</keyword>
<name>A0ABQ4X9K8_9ASTR</name>
<proteinExistence type="predicted"/>
<evidence type="ECO:0000256" key="1">
    <source>
        <dbReference type="SAM" id="SignalP"/>
    </source>
</evidence>
<accession>A0ABQ4X9K8</accession>
<dbReference type="PANTHER" id="PTHR33116:SF78">
    <property type="entry name" value="OS12G0587133 PROTEIN"/>
    <property type="match status" value="1"/>
</dbReference>
<dbReference type="EMBL" id="BQNB010009316">
    <property type="protein sequence ID" value="GJS61792.1"/>
    <property type="molecule type" value="Genomic_DNA"/>
</dbReference>
<feature type="signal peptide" evidence="1">
    <location>
        <begin position="1"/>
        <end position="16"/>
    </location>
</feature>
<gene>
    <name evidence="3" type="ORF">Tco_0656576</name>
</gene>
<keyword evidence="1" id="KW-0732">Signal</keyword>
<feature type="chain" id="PRO_5045396929" evidence="1">
    <location>
        <begin position="17"/>
        <end position="262"/>
    </location>
</feature>
<evidence type="ECO:0000259" key="2">
    <source>
        <dbReference type="Pfam" id="PF13966"/>
    </source>
</evidence>
<dbReference type="GO" id="GO:0003964">
    <property type="term" value="F:RNA-directed DNA polymerase activity"/>
    <property type="evidence" value="ECO:0007669"/>
    <property type="project" value="UniProtKB-KW"/>
</dbReference>